<keyword evidence="5" id="KW-1185">Reference proteome</keyword>
<proteinExistence type="predicted"/>
<keyword evidence="2" id="KW-0812">Transmembrane</keyword>
<reference evidence="5" key="1">
    <citation type="submission" date="2018-02" db="EMBL/GenBank/DDBJ databases">
        <authorList>
            <person name="Hornung B."/>
        </authorList>
    </citation>
    <scope>NUCLEOTIDE SEQUENCE [LARGE SCALE GENOMIC DNA]</scope>
</reference>
<keyword evidence="2" id="KW-0472">Membrane</keyword>
<dbReference type="Proteomes" id="UP000265962">
    <property type="component" value="Unassembled WGS sequence"/>
</dbReference>
<evidence type="ECO:0000313" key="5">
    <source>
        <dbReference type="Proteomes" id="UP000265962"/>
    </source>
</evidence>
<protein>
    <recommendedName>
        <fullName evidence="3">DUF5979 domain-containing protein</fullName>
    </recommendedName>
</protein>
<organism evidence="4 5">
    <name type="scientific">Propionibacterium ruminifibrarum</name>
    <dbReference type="NCBI Taxonomy" id="1962131"/>
    <lineage>
        <taxon>Bacteria</taxon>
        <taxon>Bacillati</taxon>
        <taxon>Actinomycetota</taxon>
        <taxon>Actinomycetes</taxon>
        <taxon>Propionibacteriales</taxon>
        <taxon>Propionibacteriaceae</taxon>
        <taxon>Propionibacterium</taxon>
    </lineage>
</organism>
<dbReference type="EMBL" id="OMOH01000006">
    <property type="protein sequence ID" value="SPF68723.1"/>
    <property type="molecule type" value="Genomic_DNA"/>
</dbReference>
<feature type="transmembrane region" description="Helical" evidence="2">
    <location>
        <begin position="432"/>
        <end position="451"/>
    </location>
</feature>
<feature type="region of interest" description="Disordered" evidence="1">
    <location>
        <begin position="335"/>
        <end position="432"/>
    </location>
</feature>
<dbReference type="InterPro" id="IPR046022">
    <property type="entry name" value="DUF5979"/>
</dbReference>
<dbReference type="Pfam" id="PF19407">
    <property type="entry name" value="DUF5979"/>
    <property type="match status" value="3"/>
</dbReference>
<sequence length="456" mass="47291">MLLGKVVLMLRSHSRRRPLGAVFLILTLMITLFNATVPAHADDVGSFTIFVDPAIGNAGELTPKSFTFDYECSNTAGEPTVSGVLTVEVGSGVTITDVPIGQCDAYQRDASVPGADLGSTTVVSNQDVIWEDIAGAEFDVTGGRDTRITVWNVYSRHGTFEVSKVIEGIGDQSVGPYVFTYTCTDGQSGSLTVPGDGTSVEAGTTFPNGTECTVAEDPSSAQVPGYSVEVPQTQTVKIRNETSQRLSFTNAYTRDEGGFSVAKSVTGASAGDKEFTFTYDCTDGQTGSLTARGDGVAVVAGASFPLGTECTVSEDADAAQIDGYTLDVPQDRTVTVSERDQVVPVEFENVYTPVPEPTPSAPEESPSSPEPSAPDPTTPGESPEPSAPAPTQTPSAPVETPESSAPVTSSSPSESARRSSTSPSGLPRTGSGAAGLTAVAAAGALAALPLLRRRRR</sequence>
<gene>
    <name evidence="4" type="ORF">PROPJV5_1698</name>
</gene>
<keyword evidence="2" id="KW-1133">Transmembrane helix</keyword>
<name>A0A375I651_9ACTN</name>
<dbReference type="AlphaFoldDB" id="A0A375I651"/>
<evidence type="ECO:0000256" key="1">
    <source>
        <dbReference type="SAM" id="MobiDB-lite"/>
    </source>
</evidence>
<feature type="compositionally biased region" description="Pro residues" evidence="1">
    <location>
        <begin position="368"/>
        <end position="377"/>
    </location>
</feature>
<feature type="domain" description="DUF5979" evidence="3">
    <location>
        <begin position="259"/>
        <end position="352"/>
    </location>
</feature>
<evidence type="ECO:0000256" key="2">
    <source>
        <dbReference type="SAM" id="Phobius"/>
    </source>
</evidence>
<feature type="compositionally biased region" description="Low complexity" evidence="1">
    <location>
        <begin position="378"/>
        <end position="424"/>
    </location>
</feature>
<evidence type="ECO:0000313" key="4">
    <source>
        <dbReference type="EMBL" id="SPF68723.1"/>
    </source>
</evidence>
<evidence type="ECO:0000259" key="3">
    <source>
        <dbReference type="Pfam" id="PF19407"/>
    </source>
</evidence>
<feature type="domain" description="DUF5979" evidence="3">
    <location>
        <begin position="160"/>
        <end position="253"/>
    </location>
</feature>
<accession>A0A375I651</accession>
<feature type="domain" description="DUF5979" evidence="3">
    <location>
        <begin position="58"/>
        <end position="154"/>
    </location>
</feature>